<dbReference type="InterPro" id="IPR027383">
    <property type="entry name" value="Znf_put"/>
</dbReference>
<protein>
    <recommendedName>
        <fullName evidence="2">Putative zinc-finger domain-containing protein</fullName>
    </recommendedName>
</protein>
<feature type="transmembrane region" description="Helical" evidence="1">
    <location>
        <begin position="176"/>
        <end position="193"/>
    </location>
</feature>
<keyword evidence="4" id="KW-1185">Reference proteome</keyword>
<dbReference type="Proteomes" id="UP000008363">
    <property type="component" value="Unassembled WGS sequence"/>
</dbReference>
<evidence type="ECO:0000313" key="4">
    <source>
        <dbReference type="Proteomes" id="UP000008363"/>
    </source>
</evidence>
<keyword evidence="1" id="KW-0812">Transmembrane</keyword>
<sequence length="224" mass="23186">MAREALSARLDGEYEGVPAARVDEHLEECSECCAWYIRADTQASSLGALGGTRSDDLTASILAGVGVNPVSRAVQTRELLRRNLVRAGLTMSGCGQIGVAMAQMAGYDFGMSPTSAGHVLNETTAWAMALGVGMIVAAWWRPARAGLLVVLAVFTAVLAGYVVHDAVTDTITAARIASHLPVLLGLVFAALSVRRPGDDSPTTIGAADARHGQAGAVVSHHPAA</sequence>
<proteinExistence type="predicted"/>
<feature type="domain" description="Putative zinc-finger" evidence="2">
    <location>
        <begin position="2"/>
        <end position="32"/>
    </location>
</feature>
<feature type="transmembrane region" description="Helical" evidence="1">
    <location>
        <begin position="123"/>
        <end position="140"/>
    </location>
</feature>
<evidence type="ECO:0000256" key="1">
    <source>
        <dbReference type="SAM" id="Phobius"/>
    </source>
</evidence>
<keyword evidence="1" id="KW-0472">Membrane</keyword>
<dbReference type="STRING" id="1108045.GORHZ_062_00560"/>
<comment type="caution">
    <text evidence="3">The sequence shown here is derived from an EMBL/GenBank/DDBJ whole genome shotgun (WGS) entry which is preliminary data.</text>
</comment>
<gene>
    <name evidence="3" type="ORF">GORHZ_062_00560</name>
</gene>
<feature type="transmembrane region" description="Helical" evidence="1">
    <location>
        <begin position="84"/>
        <end position="103"/>
    </location>
</feature>
<dbReference type="Pfam" id="PF13490">
    <property type="entry name" value="zf-HC2"/>
    <property type="match status" value="1"/>
</dbReference>
<dbReference type="AlphaFoldDB" id="K6VRE1"/>
<accession>K6VRE1</accession>
<reference evidence="3 4" key="1">
    <citation type="submission" date="2012-08" db="EMBL/GenBank/DDBJ databases">
        <title>Whole genome shotgun sequence of Gordonia rhizosphera NBRC 16068.</title>
        <authorList>
            <person name="Takarada H."/>
            <person name="Isaki S."/>
            <person name="Hosoyama A."/>
            <person name="Tsuchikane K."/>
            <person name="Katsumata H."/>
            <person name="Baba S."/>
            <person name="Ohji S."/>
            <person name="Yamazaki S."/>
            <person name="Fujita N."/>
        </authorList>
    </citation>
    <scope>NUCLEOTIDE SEQUENCE [LARGE SCALE GENOMIC DNA]</scope>
    <source>
        <strain evidence="3 4">NBRC 16068</strain>
    </source>
</reference>
<feature type="transmembrane region" description="Helical" evidence="1">
    <location>
        <begin position="147"/>
        <end position="164"/>
    </location>
</feature>
<organism evidence="3 4">
    <name type="scientific">Gordonia rhizosphera NBRC 16068</name>
    <dbReference type="NCBI Taxonomy" id="1108045"/>
    <lineage>
        <taxon>Bacteria</taxon>
        <taxon>Bacillati</taxon>
        <taxon>Actinomycetota</taxon>
        <taxon>Actinomycetes</taxon>
        <taxon>Mycobacteriales</taxon>
        <taxon>Gordoniaceae</taxon>
        <taxon>Gordonia</taxon>
    </lineage>
</organism>
<dbReference type="EMBL" id="BAHC01000062">
    <property type="protein sequence ID" value="GAB89480.1"/>
    <property type="molecule type" value="Genomic_DNA"/>
</dbReference>
<evidence type="ECO:0000259" key="2">
    <source>
        <dbReference type="Pfam" id="PF13490"/>
    </source>
</evidence>
<keyword evidence="1" id="KW-1133">Transmembrane helix</keyword>
<dbReference type="eggNOG" id="COG5660">
    <property type="taxonomic scope" value="Bacteria"/>
</dbReference>
<evidence type="ECO:0000313" key="3">
    <source>
        <dbReference type="EMBL" id="GAB89480.1"/>
    </source>
</evidence>
<name>K6VRE1_9ACTN</name>